<dbReference type="RefSeq" id="WP_174513388.1">
    <property type="nucleotide sequence ID" value="NZ_CABFMQ020000099.1"/>
</dbReference>
<evidence type="ECO:0000313" key="1">
    <source>
        <dbReference type="EMBL" id="VTZ51612.1"/>
    </source>
</evidence>
<evidence type="ECO:0000313" key="2">
    <source>
        <dbReference type="Proteomes" id="UP000485880"/>
    </source>
</evidence>
<comment type="caution">
    <text evidence="1">The sequence shown here is derived from an EMBL/GenBank/DDBJ whole genome shotgun (WGS) entry which is preliminary data.</text>
</comment>
<protein>
    <recommendedName>
        <fullName evidence="3">Abi-like protein</fullName>
    </recommendedName>
</protein>
<organism evidence="1 2">
    <name type="scientific">Methylocella tundrae</name>
    <dbReference type="NCBI Taxonomy" id="227605"/>
    <lineage>
        <taxon>Bacteria</taxon>
        <taxon>Pseudomonadati</taxon>
        <taxon>Pseudomonadota</taxon>
        <taxon>Alphaproteobacteria</taxon>
        <taxon>Hyphomicrobiales</taxon>
        <taxon>Beijerinckiaceae</taxon>
        <taxon>Methylocella</taxon>
    </lineage>
</organism>
<evidence type="ECO:0008006" key="3">
    <source>
        <dbReference type="Google" id="ProtNLM"/>
    </source>
</evidence>
<gene>
    <name evidence="1" type="ORF">MPC4_400013</name>
</gene>
<dbReference type="AlphaFoldDB" id="A0A8B6M9R3"/>
<reference evidence="1 2" key="1">
    <citation type="submission" date="2019-05" db="EMBL/GenBank/DDBJ databases">
        <authorList>
            <person name="Farhan Ul Haque M."/>
        </authorList>
    </citation>
    <scope>NUCLEOTIDE SEQUENCE [LARGE SCALE GENOMIC DNA]</scope>
    <source>
        <strain evidence="1">2</strain>
    </source>
</reference>
<sequence length="268" mass="30030">MPINVGDVAALTLMISSERLGKLMALTGSAQTAIELHQETLQLGASLMNVTATIEIALRNSVCENLSQHFAVPKWLQQPPITFQWRKTETDNIAKALDSARRAEYSKLTQAGKAALETLAYPRGRPPATSHLKRAKDRRKHIVVSEGKVIAELTMYFWKRLYGPDYDQTLWRTSLKRTFPHKRLSRAEVATYLEQIYQSRNRLAHHEPVLHKRFADTMTAIDFVIQHLETAQPSSTTPLANLLAGDIADVNAKAAALHARLNSFRVGP</sequence>
<name>A0A8B6M9R3_METTU</name>
<proteinExistence type="predicted"/>
<dbReference type="EMBL" id="CABFMQ020000099">
    <property type="protein sequence ID" value="VTZ51612.1"/>
    <property type="molecule type" value="Genomic_DNA"/>
</dbReference>
<keyword evidence="2" id="KW-1185">Reference proteome</keyword>
<dbReference type="Proteomes" id="UP000485880">
    <property type="component" value="Unassembled WGS sequence"/>
</dbReference>
<accession>A0A8B6M9R3</accession>